<organism evidence="1">
    <name type="scientific">marine metagenome</name>
    <dbReference type="NCBI Taxonomy" id="408172"/>
    <lineage>
        <taxon>unclassified sequences</taxon>
        <taxon>metagenomes</taxon>
        <taxon>ecological metagenomes</taxon>
    </lineage>
</organism>
<name>A0A383B868_9ZZZZ</name>
<evidence type="ECO:0000313" key="1">
    <source>
        <dbReference type="EMBL" id="SVE16051.1"/>
    </source>
</evidence>
<sequence length="22" mass="2638">SVDEKNHRFAFFSVLLTGIYFF</sequence>
<proteinExistence type="predicted"/>
<reference evidence="1" key="1">
    <citation type="submission" date="2018-05" db="EMBL/GenBank/DDBJ databases">
        <authorList>
            <person name="Lanie J.A."/>
            <person name="Ng W.-L."/>
            <person name="Kazmierczak K.M."/>
            <person name="Andrzejewski T.M."/>
            <person name="Davidsen T.M."/>
            <person name="Wayne K.J."/>
            <person name="Tettelin H."/>
            <person name="Glass J.I."/>
            <person name="Rusch D."/>
            <person name="Podicherti R."/>
            <person name="Tsui H.-C.T."/>
            <person name="Winkler M.E."/>
        </authorList>
    </citation>
    <scope>NUCLEOTIDE SEQUENCE</scope>
</reference>
<gene>
    <name evidence="1" type="ORF">METZ01_LOCUS468905</name>
</gene>
<dbReference type="EMBL" id="UINC01198201">
    <property type="protein sequence ID" value="SVE16051.1"/>
    <property type="molecule type" value="Genomic_DNA"/>
</dbReference>
<accession>A0A383B868</accession>
<dbReference type="AlphaFoldDB" id="A0A383B868"/>
<feature type="non-terminal residue" evidence="1">
    <location>
        <position position="1"/>
    </location>
</feature>
<protein>
    <submittedName>
        <fullName evidence="1">Uncharacterized protein</fullName>
    </submittedName>
</protein>
<feature type="non-terminal residue" evidence="1">
    <location>
        <position position="22"/>
    </location>
</feature>